<dbReference type="Proteomes" id="UP000187203">
    <property type="component" value="Unassembled WGS sequence"/>
</dbReference>
<reference evidence="3" key="1">
    <citation type="submission" date="2013-09" db="EMBL/GenBank/DDBJ databases">
        <title>Corchorus olitorius genome sequencing.</title>
        <authorList>
            <person name="Alam M."/>
            <person name="Haque M.S."/>
            <person name="Islam M.S."/>
            <person name="Emdad E.M."/>
            <person name="Islam M.M."/>
            <person name="Ahmed B."/>
            <person name="Halim A."/>
            <person name="Hossen Q.M.M."/>
            <person name="Hossain M.Z."/>
            <person name="Ahmed R."/>
            <person name="Khan M.M."/>
            <person name="Islam R."/>
            <person name="Rashid M.M."/>
            <person name="Khan S.A."/>
            <person name="Rahman M.S."/>
            <person name="Alam M."/>
            <person name="Yahiya A.S."/>
            <person name="Khan M.S."/>
            <person name="Azam M.S."/>
            <person name="Haque T."/>
            <person name="Lashkar M.Z.H."/>
            <person name="Akhand A.I."/>
            <person name="Morshed G."/>
            <person name="Roy S."/>
            <person name="Uddin K.S."/>
            <person name="Rabeya T."/>
            <person name="Hossain A.S."/>
            <person name="Chowdhury A."/>
            <person name="Snigdha A.R."/>
            <person name="Mortoza M.S."/>
            <person name="Matin S.A."/>
            <person name="Hoque S.M.E."/>
            <person name="Islam M.K."/>
            <person name="Roy D.K."/>
            <person name="Haider R."/>
            <person name="Moosa M.M."/>
            <person name="Elias S.M."/>
            <person name="Hasan A.M."/>
            <person name="Jahan S."/>
            <person name="Shafiuddin M."/>
            <person name="Mahmood N."/>
            <person name="Shommy N.S."/>
        </authorList>
    </citation>
    <scope>NUCLEOTIDE SEQUENCE [LARGE SCALE GENOMIC DNA]</scope>
    <source>
        <strain evidence="3">cv. O-4</strain>
    </source>
</reference>
<feature type="compositionally biased region" description="Basic and acidic residues" evidence="1">
    <location>
        <begin position="9"/>
        <end position="22"/>
    </location>
</feature>
<organism evidence="2 3">
    <name type="scientific">Corchorus olitorius</name>
    <dbReference type="NCBI Taxonomy" id="93759"/>
    <lineage>
        <taxon>Eukaryota</taxon>
        <taxon>Viridiplantae</taxon>
        <taxon>Streptophyta</taxon>
        <taxon>Embryophyta</taxon>
        <taxon>Tracheophyta</taxon>
        <taxon>Spermatophyta</taxon>
        <taxon>Magnoliopsida</taxon>
        <taxon>eudicotyledons</taxon>
        <taxon>Gunneridae</taxon>
        <taxon>Pentapetalae</taxon>
        <taxon>rosids</taxon>
        <taxon>malvids</taxon>
        <taxon>Malvales</taxon>
        <taxon>Malvaceae</taxon>
        <taxon>Grewioideae</taxon>
        <taxon>Apeibeae</taxon>
        <taxon>Corchorus</taxon>
    </lineage>
</organism>
<gene>
    <name evidence="2" type="ORF">COLO4_24376</name>
</gene>
<protein>
    <submittedName>
        <fullName evidence="2">Uncharacterized protein</fullName>
    </submittedName>
</protein>
<name>A0A1R3IAI2_9ROSI</name>
<evidence type="ECO:0000313" key="3">
    <source>
        <dbReference type="Proteomes" id="UP000187203"/>
    </source>
</evidence>
<dbReference type="AlphaFoldDB" id="A0A1R3IAI2"/>
<feature type="compositionally biased region" description="Polar residues" evidence="1">
    <location>
        <begin position="23"/>
        <end position="32"/>
    </location>
</feature>
<accession>A0A1R3IAI2</accession>
<comment type="caution">
    <text evidence="2">The sequence shown here is derived from an EMBL/GenBank/DDBJ whole genome shotgun (WGS) entry which is preliminary data.</text>
</comment>
<keyword evidence="3" id="KW-1185">Reference proteome</keyword>
<evidence type="ECO:0000256" key="1">
    <source>
        <dbReference type="SAM" id="MobiDB-lite"/>
    </source>
</evidence>
<evidence type="ECO:0000313" key="2">
    <source>
        <dbReference type="EMBL" id="OMO79606.1"/>
    </source>
</evidence>
<dbReference type="EMBL" id="AWUE01018523">
    <property type="protein sequence ID" value="OMO79606.1"/>
    <property type="molecule type" value="Genomic_DNA"/>
</dbReference>
<feature type="region of interest" description="Disordered" evidence="1">
    <location>
        <begin position="1"/>
        <end position="35"/>
    </location>
</feature>
<sequence>MEAISSFEFFKKEVEEGEKPRETSTNGDSPSLNEEIKESRKIIGVSQLESEDFGQYWERFKEACEDCLEYAFTDEELLQYFHESLTISRKRLMVHYVKVLI</sequence>
<dbReference type="OrthoDB" id="10537127at2759"/>
<proteinExistence type="predicted"/>